<gene>
    <name evidence="1" type="ORF">AWU82_04740</name>
</gene>
<dbReference type="EMBL" id="CP014205">
    <property type="protein sequence ID" value="AMQ82615.1"/>
    <property type="molecule type" value="Genomic_DNA"/>
</dbReference>
<evidence type="ECO:0000313" key="1">
    <source>
        <dbReference type="EMBL" id="AMQ82615.1"/>
    </source>
</evidence>
<keyword evidence="2" id="KW-1185">Reference proteome</keyword>
<evidence type="ECO:0000313" key="2">
    <source>
        <dbReference type="Proteomes" id="UP000075187"/>
    </source>
</evidence>
<sequence length="220" mass="24054">MNAGVGFKAFVCAGTVVLVADELLASDRCDGLDALLYAQLVASRKCPDFAQVDAWNQANRIALRVTGAMLLDNPQASLPVPMPRSFTLAELTRRILYQWVPAATDEVVDLSLDSLLSEASPTPATGVLFENALHEGRWVRFGLSLLTRGLGVSTVFIAFEVDEVIEGNLWCHRFNTANVRGNVSIDGYSALIDPEDYVFSRAKVIELLGERRQEQIIALA</sequence>
<name>A0ABM5ZGE6_9PSED</name>
<dbReference type="Proteomes" id="UP000075187">
    <property type="component" value="Chromosome"/>
</dbReference>
<reference evidence="1" key="1">
    <citation type="submission" date="2017-12" db="EMBL/GenBank/DDBJ databases">
        <title>Pseudomonas sp. MS586 complete sequence.</title>
        <authorList>
            <person name="Lu S."/>
            <person name="Deng P."/>
        </authorList>
    </citation>
    <scope>NUCLEOTIDE SEQUENCE</scope>
    <source>
        <strain evidence="1">MS586</strain>
    </source>
</reference>
<accession>A0ABM5ZGE6</accession>
<organism evidence="1 2">
    <name type="scientific">Pseudomonas glycinae</name>
    <dbReference type="NCBI Taxonomy" id="1785145"/>
    <lineage>
        <taxon>Bacteria</taxon>
        <taxon>Pseudomonadati</taxon>
        <taxon>Pseudomonadota</taxon>
        <taxon>Gammaproteobacteria</taxon>
        <taxon>Pseudomonadales</taxon>
        <taxon>Pseudomonadaceae</taxon>
        <taxon>Pseudomonas</taxon>
    </lineage>
</organism>
<protein>
    <submittedName>
        <fullName evidence="1">Uncharacterized protein</fullName>
    </submittedName>
</protein>
<proteinExistence type="predicted"/>
<dbReference type="RefSeq" id="WP_064379188.1">
    <property type="nucleotide sequence ID" value="NZ_CP014205.2"/>
</dbReference>